<dbReference type="InterPro" id="IPR000330">
    <property type="entry name" value="SNF2_N"/>
</dbReference>
<dbReference type="SUPFAM" id="SSF52540">
    <property type="entry name" value="P-loop containing nucleoside triphosphate hydrolases"/>
    <property type="match status" value="1"/>
</dbReference>
<dbReference type="Pfam" id="PF00176">
    <property type="entry name" value="SNF2-rel_dom"/>
    <property type="match status" value="1"/>
</dbReference>
<dbReference type="PANTHER" id="PTHR45629:SF7">
    <property type="entry name" value="DNA EXCISION REPAIR PROTEIN ERCC-6-RELATED"/>
    <property type="match status" value="1"/>
</dbReference>
<dbReference type="InterPro" id="IPR027417">
    <property type="entry name" value="P-loop_NTPase"/>
</dbReference>
<sequence length="126" mass="14197">FRTPHRFILSGSPMQNNLKELWSLFDFVFPGKLGTLPVFMEQFSVPITMGGYSNASPVQVQTAFKCACVLRDTINPYLLRRMKDDVKANLSLPDKNEQVLPNVQSSQLSRCFSGTLQVYGIHLQSV</sequence>
<gene>
    <name evidence="3" type="primary">ERCC6</name>
    <name evidence="3" type="ORF">ILYODFUR_028245</name>
</gene>
<feature type="domain" description="SNF2 N-terminal" evidence="2">
    <location>
        <begin position="1"/>
        <end position="100"/>
    </location>
</feature>
<dbReference type="InterPro" id="IPR050496">
    <property type="entry name" value="SNF2_RAD54_helicase_repair"/>
</dbReference>
<comment type="caution">
    <text evidence="3">The sequence shown here is derived from an EMBL/GenBank/DDBJ whole genome shotgun (WGS) entry which is preliminary data.</text>
</comment>
<evidence type="ECO:0000313" key="3">
    <source>
        <dbReference type="EMBL" id="MEQ2230338.1"/>
    </source>
</evidence>
<dbReference type="EMBL" id="JAHRIQ010026999">
    <property type="protein sequence ID" value="MEQ2230338.1"/>
    <property type="molecule type" value="Genomic_DNA"/>
</dbReference>
<keyword evidence="1" id="KW-0347">Helicase</keyword>
<keyword evidence="1" id="KW-0547">Nucleotide-binding</keyword>
<name>A0ABV0TEP8_9TELE</name>
<dbReference type="Gene3D" id="3.40.50.10810">
    <property type="entry name" value="Tandem AAA-ATPase domain"/>
    <property type="match status" value="1"/>
</dbReference>
<keyword evidence="1" id="KW-0378">Hydrolase</keyword>
<dbReference type="PANTHER" id="PTHR45629">
    <property type="entry name" value="SNF2/RAD54 FAMILY MEMBER"/>
    <property type="match status" value="1"/>
</dbReference>
<feature type="non-terminal residue" evidence="3">
    <location>
        <position position="1"/>
    </location>
</feature>
<keyword evidence="1" id="KW-0067">ATP-binding</keyword>
<evidence type="ECO:0000313" key="4">
    <source>
        <dbReference type="Proteomes" id="UP001482620"/>
    </source>
</evidence>
<dbReference type="Proteomes" id="UP001482620">
    <property type="component" value="Unassembled WGS sequence"/>
</dbReference>
<evidence type="ECO:0000259" key="2">
    <source>
        <dbReference type="Pfam" id="PF00176"/>
    </source>
</evidence>
<accession>A0ABV0TEP8</accession>
<protein>
    <submittedName>
        <fullName evidence="3">DNA excision repair protein ERCC-6</fullName>
    </submittedName>
</protein>
<reference evidence="3 4" key="1">
    <citation type="submission" date="2021-06" db="EMBL/GenBank/DDBJ databases">
        <authorList>
            <person name="Palmer J.M."/>
        </authorList>
    </citation>
    <scope>NUCLEOTIDE SEQUENCE [LARGE SCALE GENOMIC DNA]</scope>
    <source>
        <strain evidence="4">if_2019</strain>
        <tissue evidence="3">Muscle</tissue>
    </source>
</reference>
<organism evidence="3 4">
    <name type="scientific">Ilyodon furcidens</name>
    <name type="common">goldbreast splitfin</name>
    <dbReference type="NCBI Taxonomy" id="33524"/>
    <lineage>
        <taxon>Eukaryota</taxon>
        <taxon>Metazoa</taxon>
        <taxon>Chordata</taxon>
        <taxon>Craniata</taxon>
        <taxon>Vertebrata</taxon>
        <taxon>Euteleostomi</taxon>
        <taxon>Actinopterygii</taxon>
        <taxon>Neopterygii</taxon>
        <taxon>Teleostei</taxon>
        <taxon>Neoteleostei</taxon>
        <taxon>Acanthomorphata</taxon>
        <taxon>Ovalentaria</taxon>
        <taxon>Atherinomorphae</taxon>
        <taxon>Cyprinodontiformes</taxon>
        <taxon>Goodeidae</taxon>
        <taxon>Ilyodon</taxon>
    </lineage>
</organism>
<keyword evidence="4" id="KW-1185">Reference proteome</keyword>
<dbReference type="InterPro" id="IPR038718">
    <property type="entry name" value="SNF2-like_sf"/>
</dbReference>
<evidence type="ECO:0000256" key="1">
    <source>
        <dbReference type="ARBA" id="ARBA00022806"/>
    </source>
</evidence>
<proteinExistence type="predicted"/>